<dbReference type="InterPro" id="IPR000276">
    <property type="entry name" value="GPCR_Rhodpsn"/>
</dbReference>
<keyword evidence="3" id="KW-1003">Cell membrane</keyword>
<evidence type="ECO:0000256" key="10">
    <source>
        <dbReference type="ARBA" id="ARBA00023170"/>
    </source>
</evidence>
<proteinExistence type="inferred from homology"/>
<feature type="transmembrane region" description="Helical" evidence="12">
    <location>
        <begin position="184"/>
        <end position="205"/>
    </location>
</feature>
<dbReference type="GO" id="GO:0009755">
    <property type="term" value="P:hormone-mediated signaling pathway"/>
    <property type="evidence" value="ECO:0007669"/>
    <property type="project" value="TreeGrafter"/>
</dbReference>
<keyword evidence="10 14" id="KW-0675">Receptor</keyword>
<keyword evidence="15" id="KW-1185">Reference proteome</keyword>
<dbReference type="PANTHER" id="PTHR24372:SF80">
    <property type="entry name" value="FI21465P1-RELATED"/>
    <property type="match status" value="1"/>
</dbReference>
<protein>
    <submittedName>
        <fullName evidence="14">Relaxin receptor 2</fullName>
    </submittedName>
</protein>
<keyword evidence="9 12" id="KW-0472">Membrane</keyword>
<evidence type="ECO:0000256" key="1">
    <source>
        <dbReference type="ARBA" id="ARBA00004651"/>
    </source>
</evidence>
<keyword evidence="6" id="KW-0677">Repeat</keyword>
<dbReference type="SMART" id="SM00369">
    <property type="entry name" value="LRR_TYP"/>
    <property type="match status" value="2"/>
</dbReference>
<feature type="transmembrane region" description="Helical" evidence="12">
    <location>
        <begin position="145"/>
        <end position="164"/>
    </location>
</feature>
<evidence type="ECO:0000256" key="11">
    <source>
        <dbReference type="ARBA" id="ARBA00023224"/>
    </source>
</evidence>
<dbReference type="PANTHER" id="PTHR24372">
    <property type="entry name" value="GLYCOPROTEIN HORMONE RECEPTOR"/>
    <property type="match status" value="1"/>
</dbReference>
<dbReference type="PROSITE" id="PS50262">
    <property type="entry name" value="G_PROTEIN_RECEP_F1_2"/>
    <property type="match status" value="1"/>
</dbReference>
<dbReference type="Proteomes" id="UP000887116">
    <property type="component" value="Unassembled WGS sequence"/>
</dbReference>
<keyword evidence="5 12" id="KW-0812">Transmembrane</keyword>
<dbReference type="SUPFAM" id="SSF52058">
    <property type="entry name" value="L domain-like"/>
    <property type="match status" value="1"/>
</dbReference>
<evidence type="ECO:0000256" key="2">
    <source>
        <dbReference type="ARBA" id="ARBA00010663"/>
    </source>
</evidence>
<dbReference type="PROSITE" id="PS51450">
    <property type="entry name" value="LRR"/>
    <property type="match status" value="1"/>
</dbReference>
<comment type="similarity">
    <text evidence="2">Belongs to the G-protein coupled receptor 1 family.</text>
</comment>
<keyword evidence="11" id="KW-0807">Transducer</keyword>
<dbReference type="Pfam" id="PF13855">
    <property type="entry name" value="LRR_8"/>
    <property type="match status" value="1"/>
</dbReference>
<dbReference type="SUPFAM" id="SSF81321">
    <property type="entry name" value="Family A G protein-coupled receptor-like"/>
    <property type="match status" value="1"/>
</dbReference>
<feature type="domain" description="G-protein coupled receptors family 1 profile" evidence="13">
    <location>
        <begin position="119"/>
        <end position="207"/>
    </location>
</feature>
<organism evidence="14 15">
    <name type="scientific">Trichonephila clavata</name>
    <name type="common">Joro spider</name>
    <name type="synonym">Nephila clavata</name>
    <dbReference type="NCBI Taxonomy" id="2740835"/>
    <lineage>
        <taxon>Eukaryota</taxon>
        <taxon>Metazoa</taxon>
        <taxon>Ecdysozoa</taxon>
        <taxon>Arthropoda</taxon>
        <taxon>Chelicerata</taxon>
        <taxon>Arachnida</taxon>
        <taxon>Araneae</taxon>
        <taxon>Araneomorphae</taxon>
        <taxon>Entelegynae</taxon>
        <taxon>Araneoidea</taxon>
        <taxon>Nephilidae</taxon>
        <taxon>Trichonephila</taxon>
    </lineage>
</organism>
<evidence type="ECO:0000256" key="3">
    <source>
        <dbReference type="ARBA" id="ARBA00022475"/>
    </source>
</evidence>
<gene>
    <name evidence="14" type="primary">Rxfp2</name>
    <name evidence="14" type="ORF">TNCT_87941</name>
</gene>
<accession>A0A8X6LW90</accession>
<evidence type="ECO:0000313" key="15">
    <source>
        <dbReference type="Proteomes" id="UP000887116"/>
    </source>
</evidence>
<keyword evidence="4" id="KW-0433">Leucine-rich repeat</keyword>
<dbReference type="PRINTS" id="PR00237">
    <property type="entry name" value="GPCRRHODOPSN"/>
</dbReference>
<dbReference type="Pfam" id="PF00001">
    <property type="entry name" value="7tm_1"/>
    <property type="match status" value="1"/>
</dbReference>
<evidence type="ECO:0000256" key="9">
    <source>
        <dbReference type="ARBA" id="ARBA00023136"/>
    </source>
</evidence>
<evidence type="ECO:0000259" key="13">
    <source>
        <dbReference type="PROSITE" id="PS50262"/>
    </source>
</evidence>
<dbReference type="EMBL" id="BMAO01028246">
    <property type="protein sequence ID" value="GFR22977.1"/>
    <property type="molecule type" value="Genomic_DNA"/>
</dbReference>
<evidence type="ECO:0000256" key="4">
    <source>
        <dbReference type="ARBA" id="ARBA00022614"/>
    </source>
</evidence>
<evidence type="ECO:0000313" key="14">
    <source>
        <dbReference type="EMBL" id="GFR22977.1"/>
    </source>
</evidence>
<evidence type="ECO:0000256" key="6">
    <source>
        <dbReference type="ARBA" id="ARBA00022737"/>
    </source>
</evidence>
<evidence type="ECO:0000256" key="8">
    <source>
        <dbReference type="ARBA" id="ARBA00023040"/>
    </source>
</evidence>
<dbReference type="Gene3D" id="1.20.1070.10">
    <property type="entry name" value="Rhodopsin 7-helix transmembrane proteins"/>
    <property type="match status" value="1"/>
</dbReference>
<dbReference type="GO" id="GO:0007189">
    <property type="term" value="P:adenylate cyclase-activating G protein-coupled receptor signaling pathway"/>
    <property type="evidence" value="ECO:0007669"/>
    <property type="project" value="TreeGrafter"/>
</dbReference>
<dbReference type="GO" id="GO:0005886">
    <property type="term" value="C:plasma membrane"/>
    <property type="evidence" value="ECO:0007669"/>
    <property type="project" value="UniProtKB-SubCell"/>
</dbReference>
<reference evidence="14" key="1">
    <citation type="submission" date="2020-07" db="EMBL/GenBank/DDBJ databases">
        <title>Multicomponent nature underlies the extraordinary mechanical properties of spider dragline silk.</title>
        <authorList>
            <person name="Kono N."/>
            <person name="Nakamura H."/>
            <person name="Mori M."/>
            <person name="Yoshida Y."/>
            <person name="Ohtoshi R."/>
            <person name="Malay A.D."/>
            <person name="Moran D.A.P."/>
            <person name="Tomita M."/>
            <person name="Numata K."/>
            <person name="Arakawa K."/>
        </authorList>
    </citation>
    <scope>NUCLEOTIDE SEQUENCE</scope>
</reference>
<comment type="caution">
    <text evidence="14">The sequence shown here is derived from an EMBL/GenBank/DDBJ whole genome shotgun (WGS) entry which is preliminary data.</text>
</comment>
<comment type="subcellular location">
    <subcellularLocation>
        <location evidence="1">Cell membrane</location>
        <topology evidence="1">Multi-pass membrane protein</topology>
    </subcellularLocation>
</comment>
<dbReference type="AlphaFoldDB" id="A0A8X6LW90"/>
<evidence type="ECO:0000256" key="7">
    <source>
        <dbReference type="ARBA" id="ARBA00022989"/>
    </source>
</evidence>
<feature type="transmembrane region" description="Helical" evidence="12">
    <location>
        <begin position="103"/>
        <end position="125"/>
    </location>
</feature>
<dbReference type="Gene3D" id="3.80.10.10">
    <property type="entry name" value="Ribonuclease Inhibitor"/>
    <property type="match status" value="1"/>
</dbReference>
<keyword evidence="8" id="KW-0297">G-protein coupled receptor</keyword>
<dbReference type="InterPro" id="IPR032675">
    <property type="entry name" value="LRR_dom_sf"/>
</dbReference>
<dbReference type="OrthoDB" id="2101615at2759"/>
<keyword evidence="7 12" id="KW-1133">Transmembrane helix</keyword>
<dbReference type="InterPro" id="IPR003591">
    <property type="entry name" value="Leu-rich_rpt_typical-subtyp"/>
</dbReference>
<sequence length="207" mass="23330">MNRLRCLKTNSFGNLTSLLKLDLHGNNIRSIDGRTFSMMSRLESLNLKKNPLKALKAGSFDELLQLKHIYFDEFHLCSLALHVRVCEPRGDGISSIAHLLDSVVLRVSVWLVAFVAGLGNVAVLVGRFLLAEPNEVHSFYIKNLSLADLLMSVYLFVIAAYDVAFRGHYIHHETKWRHSWQCSLCGFLSTLSSESSVLILTIITIDR</sequence>
<dbReference type="InterPro" id="IPR017452">
    <property type="entry name" value="GPCR_Rhodpsn_7TM"/>
</dbReference>
<dbReference type="GO" id="GO:0008528">
    <property type="term" value="F:G protein-coupled peptide receptor activity"/>
    <property type="evidence" value="ECO:0007669"/>
    <property type="project" value="TreeGrafter"/>
</dbReference>
<dbReference type="InterPro" id="IPR001611">
    <property type="entry name" value="Leu-rich_rpt"/>
</dbReference>
<evidence type="ECO:0000256" key="5">
    <source>
        <dbReference type="ARBA" id="ARBA00022692"/>
    </source>
</evidence>
<name>A0A8X6LW90_TRICU</name>
<evidence type="ECO:0000256" key="12">
    <source>
        <dbReference type="SAM" id="Phobius"/>
    </source>
</evidence>